<dbReference type="HOGENOM" id="CLU_2936305_0_0_0"/>
<evidence type="ECO:0000313" key="1">
    <source>
        <dbReference type="EMBL" id="ACD83559.1"/>
    </source>
</evidence>
<proteinExistence type="predicted"/>
<protein>
    <submittedName>
        <fullName evidence="1">Uncharacterized protein</fullName>
    </submittedName>
</protein>
<organism evidence="1 2">
    <name type="scientific">Methylacidiphilum infernorum (isolate V4)</name>
    <name type="common">Methylokorus infernorum (strain V4)</name>
    <dbReference type="NCBI Taxonomy" id="481448"/>
    <lineage>
        <taxon>Bacteria</taxon>
        <taxon>Pseudomonadati</taxon>
        <taxon>Verrucomicrobiota</taxon>
        <taxon>Methylacidiphilae</taxon>
        <taxon>Methylacidiphilales</taxon>
        <taxon>Methylacidiphilaceae</taxon>
        <taxon>Methylacidiphilum (ex Ratnadevi et al. 2023)</taxon>
    </lineage>
</organism>
<dbReference type="KEGG" id="min:Minf_1505"/>
<reference evidence="1 2" key="1">
    <citation type="journal article" date="2008" name="Biol. Direct">
        <title>Complete genome sequence of the extremely acidophilic methanotroph isolate V4, Methylacidiphilum infernorum, a representative of the bacterial phylum Verrucomicrobia.</title>
        <authorList>
            <person name="Hou S."/>
            <person name="Makarova K.S."/>
            <person name="Saw J.H."/>
            <person name="Senin P."/>
            <person name="Ly B.V."/>
            <person name="Zhou Z."/>
            <person name="Ren Y."/>
            <person name="Wang J."/>
            <person name="Galperin M.Y."/>
            <person name="Omelchenko M.V."/>
            <person name="Wolf Y.I."/>
            <person name="Yutin N."/>
            <person name="Koonin E.V."/>
            <person name="Stott M.B."/>
            <person name="Mountain B.W."/>
            <person name="Crowe M.A."/>
            <person name="Smirnova A.V."/>
            <person name="Dunfield P.F."/>
            <person name="Feng L."/>
            <person name="Wang L."/>
            <person name="Alam M."/>
        </authorList>
    </citation>
    <scope>NUCLEOTIDE SEQUENCE [LARGE SCALE GENOMIC DNA]</scope>
    <source>
        <strain evidence="2">Isolate V4</strain>
    </source>
</reference>
<accession>B3DW56</accession>
<gene>
    <name evidence="1" type="ordered locus">Minf_1505</name>
</gene>
<dbReference type="AlphaFoldDB" id="B3DW56"/>
<dbReference type="EMBL" id="CP000975">
    <property type="protein sequence ID" value="ACD83559.1"/>
    <property type="molecule type" value="Genomic_DNA"/>
</dbReference>
<name>B3DW56_METI4</name>
<sequence length="60" mass="7014">MLNKKILAKDYYRKIGKRYLNLTPSRLYRNGGSRFYPLKRLYCKNKALLLTGSAHSADFS</sequence>
<dbReference type="Proteomes" id="UP000009149">
    <property type="component" value="Chromosome"/>
</dbReference>
<evidence type="ECO:0000313" key="2">
    <source>
        <dbReference type="Proteomes" id="UP000009149"/>
    </source>
</evidence>